<proteinExistence type="predicted"/>
<feature type="transmembrane region" description="Helical" evidence="1">
    <location>
        <begin position="72"/>
        <end position="98"/>
    </location>
</feature>
<keyword evidence="3" id="KW-1185">Reference proteome</keyword>
<organism evidence="2 3">
    <name type="scientific">Hymenobacter citatus</name>
    <dbReference type="NCBI Taxonomy" id="2763506"/>
    <lineage>
        <taxon>Bacteria</taxon>
        <taxon>Pseudomonadati</taxon>
        <taxon>Bacteroidota</taxon>
        <taxon>Cytophagia</taxon>
        <taxon>Cytophagales</taxon>
        <taxon>Hymenobacteraceae</taxon>
        <taxon>Hymenobacter</taxon>
    </lineage>
</organism>
<dbReference type="Proteomes" id="UP000622017">
    <property type="component" value="Unassembled WGS sequence"/>
</dbReference>
<feature type="transmembrane region" description="Helical" evidence="1">
    <location>
        <begin position="18"/>
        <end position="35"/>
    </location>
</feature>
<accession>A0ABR7ME40</accession>
<name>A0ABR7ME40_9BACT</name>
<dbReference type="EMBL" id="JACSCY010000001">
    <property type="protein sequence ID" value="MBC6609350.1"/>
    <property type="molecule type" value="Genomic_DNA"/>
</dbReference>
<evidence type="ECO:0000313" key="2">
    <source>
        <dbReference type="EMBL" id="MBC6609350.1"/>
    </source>
</evidence>
<protein>
    <submittedName>
        <fullName evidence="2">Uncharacterized protein</fullName>
    </submittedName>
</protein>
<sequence length="99" mass="10532">MESGKPTPKPDHILRNNLLALLVAAVLAALATGLLRDSIVFMALFAFVYIVQALINITLGVWHLFWPVEGSAAPYFLSALLVLLIGFGACAGMFSMAVG</sequence>
<reference evidence="2 3" key="1">
    <citation type="submission" date="2020-08" db="EMBL/GenBank/DDBJ databases">
        <title>Hymenobacter sp.</title>
        <authorList>
            <person name="Kim M.K."/>
        </authorList>
    </citation>
    <scope>NUCLEOTIDE SEQUENCE [LARGE SCALE GENOMIC DNA]</scope>
    <source>
        <strain evidence="2 3">BT507</strain>
    </source>
</reference>
<keyword evidence="1" id="KW-0472">Membrane</keyword>
<dbReference type="RefSeq" id="WP_187317675.1">
    <property type="nucleotide sequence ID" value="NZ_JACSCY010000001.1"/>
</dbReference>
<evidence type="ECO:0000256" key="1">
    <source>
        <dbReference type="SAM" id="Phobius"/>
    </source>
</evidence>
<comment type="caution">
    <text evidence="2">The sequence shown here is derived from an EMBL/GenBank/DDBJ whole genome shotgun (WGS) entry which is preliminary data.</text>
</comment>
<gene>
    <name evidence="2" type="ORF">H8B15_00335</name>
</gene>
<feature type="transmembrane region" description="Helical" evidence="1">
    <location>
        <begin position="42"/>
        <end position="66"/>
    </location>
</feature>
<keyword evidence="1" id="KW-0812">Transmembrane</keyword>
<evidence type="ECO:0000313" key="3">
    <source>
        <dbReference type="Proteomes" id="UP000622017"/>
    </source>
</evidence>
<keyword evidence="1" id="KW-1133">Transmembrane helix</keyword>